<keyword evidence="4 6" id="KW-1133">Transmembrane helix</keyword>
<accession>E3CVH6</accession>
<dbReference type="Pfam" id="PF01895">
    <property type="entry name" value="PhoU"/>
    <property type="match status" value="2"/>
</dbReference>
<evidence type="ECO:0000256" key="6">
    <source>
        <dbReference type="SAM" id="Phobius"/>
    </source>
</evidence>
<dbReference type="PANTHER" id="PTHR10010">
    <property type="entry name" value="SOLUTE CARRIER FAMILY 34 SODIUM PHOSPHATE , MEMBER 2-RELATED"/>
    <property type="match status" value="1"/>
</dbReference>
<feature type="transmembrane region" description="Helical" evidence="6">
    <location>
        <begin position="101"/>
        <end position="120"/>
    </location>
</feature>
<keyword evidence="2" id="KW-1003">Cell membrane</keyword>
<gene>
    <name evidence="8" type="ORF">Apau_0804</name>
</gene>
<dbReference type="SUPFAM" id="SSF109755">
    <property type="entry name" value="PhoU-like"/>
    <property type="match status" value="1"/>
</dbReference>
<evidence type="ECO:0000256" key="5">
    <source>
        <dbReference type="ARBA" id="ARBA00023136"/>
    </source>
</evidence>
<dbReference type="PaxDb" id="584708-Apau_0804"/>
<dbReference type="RefSeq" id="WP_006300400.1">
    <property type="nucleotide sequence ID" value="NZ_CM001022.1"/>
</dbReference>
<evidence type="ECO:0000313" key="8">
    <source>
        <dbReference type="EMBL" id="EFQ23232.1"/>
    </source>
</evidence>
<proteinExistence type="predicted"/>
<feature type="domain" description="PhoU" evidence="7">
    <location>
        <begin position="444"/>
        <end position="527"/>
    </location>
</feature>
<dbReference type="EMBL" id="CM001022">
    <property type="protein sequence ID" value="EFQ23232.1"/>
    <property type="molecule type" value="Genomic_DNA"/>
</dbReference>
<dbReference type="InterPro" id="IPR038078">
    <property type="entry name" value="PhoU-like_sf"/>
</dbReference>
<dbReference type="GO" id="GO:0005436">
    <property type="term" value="F:sodium:phosphate symporter activity"/>
    <property type="evidence" value="ECO:0007669"/>
    <property type="project" value="InterPro"/>
</dbReference>
<feature type="domain" description="PhoU" evidence="7">
    <location>
        <begin position="340"/>
        <end position="423"/>
    </location>
</feature>
<feature type="transmembrane region" description="Helical" evidence="6">
    <location>
        <begin position="279"/>
        <end position="299"/>
    </location>
</feature>
<protein>
    <submittedName>
        <fullName evidence="8">Na/Pi-cotransporter II-related protein</fullName>
    </submittedName>
</protein>
<sequence length="538" mass="57580">MSLKDFLQLMGGVGLLIYGIKIMGEALQDLAGDRLRRLIAHLTETPVRGVAVGALVTTIIQSSSATTVMVVSFVHAGLMTLYQGFGVIMGANVGTTITAQLIAFKVTDYALLAVAVGAVLNLTGKNRRQKQLGAGLVGFGLLFVGMQFMGNAMSFLKGRADLFLPFRQHPLLGVLAGAGVTMLVQASSATVGLTMAMAAQGLLPLDVAIAIIMGDNIGTTITAVLASLGGNRSAKQAAACHVLFNVIGTCILMPLLPLYTHLVALTSTDVARQVANAHSIFNIANTLFFLPFVGPYVRFIQRILPGDGKAQGAGAQYLDRKLIVASPAAAVNAVRKEMIRLVGLAEEMLQGCRKAVMESDDKQAAEVLGTEKLVNELTHDIVRFGTEVGQRGLSPDLSTILNACVSGVGDIERIGDHSTNLIEMYEFMRDHKLHFTPKALEEFEEMFSLVDQAVCKSAAALDKEDAVLAREVLELEDRIDAMERDLRARHIERLNQGKCQPGAGVVFIDILSNLERVGDHAHNLACIVLDLARIRGQA</sequence>
<evidence type="ECO:0000256" key="3">
    <source>
        <dbReference type="ARBA" id="ARBA00022692"/>
    </source>
</evidence>
<dbReference type="AlphaFoldDB" id="E3CVH6"/>
<keyword evidence="3 6" id="KW-0812">Transmembrane</keyword>
<evidence type="ECO:0000256" key="1">
    <source>
        <dbReference type="ARBA" id="ARBA00004651"/>
    </source>
</evidence>
<keyword evidence="5 6" id="KW-0472">Membrane</keyword>
<dbReference type="STRING" id="584708.Apau_0804"/>
<name>E3CVH6_9BACT</name>
<dbReference type="OrthoDB" id="9763003at2"/>
<feature type="transmembrane region" description="Helical" evidence="6">
    <location>
        <begin position="132"/>
        <end position="150"/>
    </location>
</feature>
<dbReference type="InterPro" id="IPR026022">
    <property type="entry name" value="PhoU_dom"/>
</dbReference>
<dbReference type="NCBIfam" id="NF037997">
    <property type="entry name" value="Na_Pi_symport"/>
    <property type="match status" value="1"/>
</dbReference>
<dbReference type="InterPro" id="IPR003841">
    <property type="entry name" value="Na/Pi_transpt"/>
</dbReference>
<dbReference type="PANTHER" id="PTHR10010:SF46">
    <property type="entry name" value="SODIUM-DEPENDENT PHOSPHATE TRANSPORT PROTEIN 2B"/>
    <property type="match status" value="1"/>
</dbReference>
<evidence type="ECO:0000313" key="9">
    <source>
        <dbReference type="Proteomes" id="UP000005096"/>
    </source>
</evidence>
<evidence type="ECO:0000256" key="4">
    <source>
        <dbReference type="ARBA" id="ARBA00022989"/>
    </source>
</evidence>
<dbReference type="InterPro" id="IPR004633">
    <property type="entry name" value="NaPi_cotrn-rel/YqeW-like"/>
</dbReference>
<feature type="transmembrane region" description="Helical" evidence="6">
    <location>
        <begin position="171"/>
        <end position="195"/>
    </location>
</feature>
<keyword evidence="9" id="KW-1185">Reference proteome</keyword>
<evidence type="ECO:0000256" key="2">
    <source>
        <dbReference type="ARBA" id="ARBA00022475"/>
    </source>
</evidence>
<dbReference type="Proteomes" id="UP000005096">
    <property type="component" value="Chromosome"/>
</dbReference>
<dbReference type="Pfam" id="PF02690">
    <property type="entry name" value="Na_Pi_cotrans"/>
    <property type="match status" value="2"/>
</dbReference>
<feature type="transmembrane region" description="Helical" evidence="6">
    <location>
        <begin position="238"/>
        <end position="259"/>
    </location>
</feature>
<feature type="transmembrane region" description="Helical" evidence="6">
    <location>
        <begin position="207"/>
        <end position="226"/>
    </location>
</feature>
<dbReference type="GO" id="GO:0005886">
    <property type="term" value="C:plasma membrane"/>
    <property type="evidence" value="ECO:0007669"/>
    <property type="project" value="UniProtKB-SubCell"/>
</dbReference>
<dbReference type="eggNOG" id="COG1283">
    <property type="taxonomic scope" value="Bacteria"/>
</dbReference>
<dbReference type="Gene3D" id="1.20.58.220">
    <property type="entry name" value="Phosphate transport system protein phou homolog 2, domain 2"/>
    <property type="match status" value="1"/>
</dbReference>
<organism evidence="8 9">
    <name type="scientific">Aminomonas paucivorans DSM 12260</name>
    <dbReference type="NCBI Taxonomy" id="584708"/>
    <lineage>
        <taxon>Bacteria</taxon>
        <taxon>Thermotogati</taxon>
        <taxon>Synergistota</taxon>
        <taxon>Synergistia</taxon>
        <taxon>Synergistales</taxon>
        <taxon>Synergistaceae</taxon>
        <taxon>Aminomonas</taxon>
    </lineage>
</organism>
<dbReference type="HOGENOM" id="CLU_025623_0_1_0"/>
<comment type="subcellular location">
    <subcellularLocation>
        <location evidence="1">Cell membrane</location>
        <topology evidence="1">Multi-pass membrane protein</topology>
    </subcellularLocation>
</comment>
<feature type="transmembrane region" description="Helical" evidence="6">
    <location>
        <begin position="68"/>
        <end position="89"/>
    </location>
</feature>
<evidence type="ECO:0000259" key="7">
    <source>
        <dbReference type="Pfam" id="PF01895"/>
    </source>
</evidence>
<dbReference type="NCBIfam" id="TIGR00704">
    <property type="entry name" value="NaPi_cotrn_rel"/>
    <property type="match status" value="1"/>
</dbReference>
<reference evidence="8 9" key="1">
    <citation type="journal article" date="2010" name="Stand. Genomic Sci.">
        <title>Non-contiguous finished genome sequence of Aminomonas paucivorans type strain (GLU-3).</title>
        <authorList>
            <person name="Pitluck S."/>
            <person name="Yasawong M."/>
            <person name="Held B."/>
            <person name="Lapidus A."/>
            <person name="Nolan M."/>
            <person name="Copeland A."/>
            <person name="Lucas S."/>
            <person name="Del Rio T.G."/>
            <person name="Tice H."/>
            <person name="Cheng J.F."/>
            <person name="Chertkov O."/>
            <person name="Goodwin L."/>
            <person name="Tapia R."/>
            <person name="Han C."/>
            <person name="Liolios K."/>
            <person name="Ivanova N."/>
            <person name="Mavromatis K."/>
            <person name="Ovchinnikova G."/>
            <person name="Pati A."/>
            <person name="Chen A."/>
            <person name="Palaniappan K."/>
            <person name="Land M."/>
            <person name="Hauser L."/>
            <person name="Chang Y.J."/>
            <person name="Jeffries C.D."/>
            <person name="Pukall R."/>
            <person name="Spring S."/>
            <person name="Rohde M."/>
            <person name="Sikorski J."/>
            <person name="Goker M."/>
            <person name="Woyke T."/>
            <person name="Bristow J."/>
            <person name="Eisen J.A."/>
            <person name="Markowitz V."/>
            <person name="Hugenholtz P."/>
            <person name="Kyrpides N.C."/>
            <person name="Klenk H.P."/>
        </authorList>
    </citation>
    <scope>NUCLEOTIDE SEQUENCE [LARGE SCALE GENOMIC DNA]</scope>
    <source>
        <strain evidence="8 9">DSM 12260</strain>
    </source>
</reference>
<dbReference type="GO" id="GO:0044341">
    <property type="term" value="P:sodium-dependent phosphate transport"/>
    <property type="evidence" value="ECO:0007669"/>
    <property type="project" value="InterPro"/>
</dbReference>